<gene>
    <name evidence="2" type="ORF">COLO4_16164</name>
</gene>
<organism evidence="2 3">
    <name type="scientific">Corchorus olitorius</name>
    <dbReference type="NCBI Taxonomy" id="93759"/>
    <lineage>
        <taxon>Eukaryota</taxon>
        <taxon>Viridiplantae</taxon>
        <taxon>Streptophyta</taxon>
        <taxon>Embryophyta</taxon>
        <taxon>Tracheophyta</taxon>
        <taxon>Spermatophyta</taxon>
        <taxon>Magnoliopsida</taxon>
        <taxon>eudicotyledons</taxon>
        <taxon>Gunneridae</taxon>
        <taxon>Pentapetalae</taxon>
        <taxon>rosids</taxon>
        <taxon>malvids</taxon>
        <taxon>Malvales</taxon>
        <taxon>Malvaceae</taxon>
        <taxon>Grewioideae</taxon>
        <taxon>Apeibeae</taxon>
        <taxon>Corchorus</taxon>
    </lineage>
</organism>
<dbReference type="EMBL" id="AWUE01015977">
    <property type="protein sequence ID" value="OMO94745.1"/>
    <property type="molecule type" value="Genomic_DNA"/>
</dbReference>
<dbReference type="PANTHER" id="PTHR33144:SF50">
    <property type="entry name" value="OS03G0714750 PROTEIN"/>
    <property type="match status" value="1"/>
</dbReference>
<dbReference type="AlphaFoldDB" id="A0A1R3JJ04"/>
<evidence type="ECO:0000313" key="2">
    <source>
        <dbReference type="EMBL" id="OMO94745.1"/>
    </source>
</evidence>
<proteinExistence type="predicted"/>
<reference evidence="3" key="1">
    <citation type="submission" date="2013-09" db="EMBL/GenBank/DDBJ databases">
        <title>Corchorus olitorius genome sequencing.</title>
        <authorList>
            <person name="Alam M."/>
            <person name="Haque M.S."/>
            <person name="Islam M.S."/>
            <person name="Emdad E.M."/>
            <person name="Islam M.M."/>
            <person name="Ahmed B."/>
            <person name="Halim A."/>
            <person name="Hossen Q.M.M."/>
            <person name="Hossain M.Z."/>
            <person name="Ahmed R."/>
            <person name="Khan M.M."/>
            <person name="Islam R."/>
            <person name="Rashid M.M."/>
            <person name="Khan S.A."/>
            <person name="Rahman M.S."/>
            <person name="Alam M."/>
            <person name="Yahiya A.S."/>
            <person name="Khan M.S."/>
            <person name="Azam M.S."/>
            <person name="Haque T."/>
            <person name="Lashkar M.Z.H."/>
            <person name="Akhand A.I."/>
            <person name="Morshed G."/>
            <person name="Roy S."/>
            <person name="Uddin K.S."/>
            <person name="Rabeya T."/>
            <person name="Hossain A.S."/>
            <person name="Chowdhury A."/>
            <person name="Snigdha A.R."/>
            <person name="Mortoza M.S."/>
            <person name="Matin S.A."/>
            <person name="Hoque S.M.E."/>
            <person name="Islam M.K."/>
            <person name="Roy D.K."/>
            <person name="Haider R."/>
            <person name="Moosa M.M."/>
            <person name="Elias S.M."/>
            <person name="Hasan A.M."/>
            <person name="Jahan S."/>
            <person name="Shafiuddin M."/>
            <person name="Mahmood N."/>
            <person name="Shommy N.S."/>
        </authorList>
    </citation>
    <scope>NUCLEOTIDE SEQUENCE [LARGE SCALE GENOMIC DNA]</scope>
    <source>
        <strain evidence="3">cv. O-4</strain>
    </source>
</reference>
<dbReference type="PANTHER" id="PTHR33144">
    <property type="entry name" value="OS10G0409366 PROTEIN-RELATED"/>
    <property type="match status" value="1"/>
</dbReference>
<evidence type="ECO:0000313" key="3">
    <source>
        <dbReference type="Proteomes" id="UP000187203"/>
    </source>
</evidence>
<evidence type="ECO:0000256" key="1">
    <source>
        <dbReference type="SAM" id="Coils"/>
    </source>
</evidence>
<dbReference type="InterPro" id="IPR004252">
    <property type="entry name" value="Probable_transposase_24"/>
</dbReference>
<name>A0A1R3JJ04_9ROSI</name>
<feature type="coiled-coil region" evidence="1">
    <location>
        <begin position="248"/>
        <end position="285"/>
    </location>
</feature>
<accession>A0A1R3JJ04</accession>
<sequence length="297" mass="33768">MVHGDSVEHLEIQTNATEQSIVAAQASGEASGQVSYCIRPSAPLQAIKWKMVPEDNKKAIWTSLKSQYKNRQYNLLQKYLKSKDCPDDVAEANWQWLIVNKWETEGFKDQSSRNETNREKQEMKLVVGTKSSCQHAFEMKEKDSPVWPSAAEVWKKTRTKKHGTWAVSNGEEIRLQEEEEKNKEQIASAAIPMVENFGLVLGKKRNYTRGLGFKGMTSATEERTRLLAENEASKKRADDLDVEVVKLNEITQRQNEQIQAQQDALERQDRQVRKLSAALEQLVKSGVLSSTDEEVDA</sequence>
<protein>
    <submittedName>
        <fullName evidence="2">Transposase, Ptta/En/Spm, plant</fullName>
    </submittedName>
</protein>
<comment type="caution">
    <text evidence="2">The sequence shown here is derived from an EMBL/GenBank/DDBJ whole genome shotgun (WGS) entry which is preliminary data.</text>
</comment>
<keyword evidence="3" id="KW-1185">Reference proteome</keyword>
<dbReference type="OrthoDB" id="1292058at2759"/>
<dbReference type="Pfam" id="PF03004">
    <property type="entry name" value="Transposase_24"/>
    <property type="match status" value="1"/>
</dbReference>
<keyword evidence="1" id="KW-0175">Coiled coil</keyword>
<dbReference type="Proteomes" id="UP000187203">
    <property type="component" value="Unassembled WGS sequence"/>
</dbReference>